<keyword evidence="1" id="KW-0812">Transmembrane</keyword>
<name>A0A1H6S617_9FLAO</name>
<dbReference type="AlphaFoldDB" id="A0A1H6S617"/>
<dbReference type="Proteomes" id="UP000199702">
    <property type="component" value="Unassembled WGS sequence"/>
</dbReference>
<keyword evidence="3" id="KW-1185">Reference proteome</keyword>
<dbReference type="OrthoDB" id="1049592at2"/>
<evidence type="ECO:0000256" key="1">
    <source>
        <dbReference type="SAM" id="Phobius"/>
    </source>
</evidence>
<keyword evidence="1" id="KW-0472">Membrane</keyword>
<gene>
    <name evidence="2" type="ORF">SAMN05660918_1044</name>
</gene>
<evidence type="ECO:0008006" key="4">
    <source>
        <dbReference type="Google" id="ProtNLM"/>
    </source>
</evidence>
<reference evidence="3" key="1">
    <citation type="submission" date="2016-10" db="EMBL/GenBank/DDBJ databases">
        <authorList>
            <person name="Varghese N."/>
            <person name="Submissions S."/>
        </authorList>
    </citation>
    <scope>NUCLEOTIDE SEQUENCE [LARGE SCALE GENOMIC DNA]</scope>
    <source>
        <strain evidence="3">DSM 17934</strain>
    </source>
</reference>
<feature type="transmembrane region" description="Helical" evidence="1">
    <location>
        <begin position="34"/>
        <end position="53"/>
    </location>
</feature>
<evidence type="ECO:0000313" key="2">
    <source>
        <dbReference type="EMBL" id="SEI58842.1"/>
    </source>
</evidence>
<sequence>MKKLLFANWHFMRYFRIAIALFCFYTAYEQNQWVFIAFGIFFLFQAIFNLGCGPRGCNLPTKKNEDE</sequence>
<proteinExistence type="predicted"/>
<protein>
    <recommendedName>
        <fullName evidence="4">DUF2892 domain-containing protein</fullName>
    </recommendedName>
</protein>
<keyword evidence="1" id="KW-1133">Transmembrane helix</keyword>
<accession>A0A1H6S617</accession>
<dbReference type="EMBL" id="FNYA01000002">
    <property type="protein sequence ID" value="SEI58842.1"/>
    <property type="molecule type" value="Genomic_DNA"/>
</dbReference>
<organism evidence="2 3">
    <name type="scientific">Flavobacterium terrigena</name>
    <dbReference type="NCBI Taxonomy" id="402734"/>
    <lineage>
        <taxon>Bacteria</taxon>
        <taxon>Pseudomonadati</taxon>
        <taxon>Bacteroidota</taxon>
        <taxon>Flavobacteriia</taxon>
        <taxon>Flavobacteriales</taxon>
        <taxon>Flavobacteriaceae</taxon>
        <taxon>Flavobacterium</taxon>
    </lineage>
</organism>
<evidence type="ECO:0000313" key="3">
    <source>
        <dbReference type="Proteomes" id="UP000199702"/>
    </source>
</evidence>
<dbReference type="STRING" id="402734.SAMN05660918_1044"/>
<feature type="transmembrane region" description="Helical" evidence="1">
    <location>
        <begin position="12"/>
        <end position="28"/>
    </location>
</feature>